<dbReference type="AlphaFoldDB" id="A0AAV9D7Y1"/>
<reference evidence="2" key="2">
    <citation type="submission" date="2023-06" db="EMBL/GenBank/DDBJ databases">
        <authorList>
            <person name="Ma L."/>
            <person name="Liu K.-W."/>
            <person name="Li Z."/>
            <person name="Hsiao Y.-Y."/>
            <person name="Qi Y."/>
            <person name="Fu T."/>
            <person name="Tang G."/>
            <person name="Zhang D."/>
            <person name="Sun W.-H."/>
            <person name="Liu D.-K."/>
            <person name="Li Y."/>
            <person name="Chen G.-Z."/>
            <person name="Liu X.-D."/>
            <person name="Liao X.-Y."/>
            <person name="Jiang Y.-T."/>
            <person name="Yu X."/>
            <person name="Hao Y."/>
            <person name="Huang J."/>
            <person name="Zhao X.-W."/>
            <person name="Ke S."/>
            <person name="Chen Y.-Y."/>
            <person name="Wu W.-L."/>
            <person name="Hsu J.-L."/>
            <person name="Lin Y.-F."/>
            <person name="Huang M.-D."/>
            <person name="Li C.-Y."/>
            <person name="Huang L."/>
            <person name="Wang Z.-W."/>
            <person name="Zhao X."/>
            <person name="Zhong W.-Y."/>
            <person name="Peng D.-H."/>
            <person name="Ahmad S."/>
            <person name="Lan S."/>
            <person name="Zhang J.-S."/>
            <person name="Tsai W.-C."/>
            <person name="Van De Peer Y."/>
            <person name="Liu Z.-J."/>
        </authorList>
    </citation>
    <scope>NUCLEOTIDE SEQUENCE</scope>
    <source>
        <strain evidence="2">CP</strain>
        <tissue evidence="2">Leaves</tissue>
    </source>
</reference>
<keyword evidence="3" id="KW-1185">Reference proteome</keyword>
<dbReference type="Proteomes" id="UP001180020">
    <property type="component" value="Unassembled WGS sequence"/>
</dbReference>
<evidence type="ECO:0000313" key="2">
    <source>
        <dbReference type="EMBL" id="KAK1296984.1"/>
    </source>
</evidence>
<proteinExistence type="predicted"/>
<gene>
    <name evidence="2" type="ORF">QJS10_CPB15g02195</name>
</gene>
<feature type="compositionally biased region" description="Basic and acidic residues" evidence="1">
    <location>
        <begin position="48"/>
        <end position="60"/>
    </location>
</feature>
<feature type="region of interest" description="Disordered" evidence="1">
    <location>
        <begin position="1"/>
        <end position="73"/>
    </location>
</feature>
<feature type="compositionally biased region" description="Polar residues" evidence="1">
    <location>
        <begin position="21"/>
        <end position="35"/>
    </location>
</feature>
<dbReference type="PANTHER" id="PTHR34210">
    <property type="entry name" value="OS01G0252900 PROTEIN"/>
    <property type="match status" value="1"/>
</dbReference>
<feature type="compositionally biased region" description="Gly residues" evidence="1">
    <location>
        <begin position="238"/>
        <end position="253"/>
    </location>
</feature>
<dbReference type="PANTHER" id="PTHR34210:SF1">
    <property type="entry name" value="OS03G0274700 PROTEIN"/>
    <property type="match status" value="1"/>
</dbReference>
<evidence type="ECO:0000256" key="1">
    <source>
        <dbReference type="SAM" id="MobiDB-lite"/>
    </source>
</evidence>
<feature type="compositionally biased region" description="Gly residues" evidence="1">
    <location>
        <begin position="261"/>
        <end position="274"/>
    </location>
</feature>
<name>A0AAV9D7Y1_ACOCL</name>
<reference evidence="2" key="1">
    <citation type="journal article" date="2023" name="Nat. Commun.">
        <title>Diploid and tetraploid genomes of Acorus and the evolution of monocots.</title>
        <authorList>
            <person name="Ma L."/>
            <person name="Liu K.W."/>
            <person name="Li Z."/>
            <person name="Hsiao Y.Y."/>
            <person name="Qi Y."/>
            <person name="Fu T."/>
            <person name="Tang G.D."/>
            <person name="Zhang D."/>
            <person name="Sun W.H."/>
            <person name="Liu D.K."/>
            <person name="Li Y."/>
            <person name="Chen G.Z."/>
            <person name="Liu X.D."/>
            <person name="Liao X.Y."/>
            <person name="Jiang Y.T."/>
            <person name="Yu X."/>
            <person name="Hao Y."/>
            <person name="Huang J."/>
            <person name="Zhao X.W."/>
            <person name="Ke S."/>
            <person name="Chen Y.Y."/>
            <person name="Wu W.L."/>
            <person name="Hsu J.L."/>
            <person name="Lin Y.F."/>
            <person name="Huang M.D."/>
            <person name="Li C.Y."/>
            <person name="Huang L."/>
            <person name="Wang Z.W."/>
            <person name="Zhao X."/>
            <person name="Zhong W.Y."/>
            <person name="Peng D.H."/>
            <person name="Ahmad S."/>
            <person name="Lan S."/>
            <person name="Zhang J.S."/>
            <person name="Tsai W.C."/>
            <person name="Van de Peer Y."/>
            <person name="Liu Z.J."/>
        </authorList>
    </citation>
    <scope>NUCLEOTIDE SEQUENCE</scope>
    <source>
        <strain evidence="2">CP</strain>
    </source>
</reference>
<dbReference type="EMBL" id="JAUJYO010000015">
    <property type="protein sequence ID" value="KAK1296984.1"/>
    <property type="molecule type" value="Genomic_DNA"/>
</dbReference>
<evidence type="ECO:0000313" key="3">
    <source>
        <dbReference type="Proteomes" id="UP001180020"/>
    </source>
</evidence>
<organism evidence="2 3">
    <name type="scientific">Acorus calamus</name>
    <name type="common">Sweet flag</name>
    <dbReference type="NCBI Taxonomy" id="4465"/>
    <lineage>
        <taxon>Eukaryota</taxon>
        <taxon>Viridiplantae</taxon>
        <taxon>Streptophyta</taxon>
        <taxon>Embryophyta</taxon>
        <taxon>Tracheophyta</taxon>
        <taxon>Spermatophyta</taxon>
        <taxon>Magnoliopsida</taxon>
        <taxon>Liliopsida</taxon>
        <taxon>Acoraceae</taxon>
        <taxon>Acorus</taxon>
    </lineage>
</organism>
<feature type="region of interest" description="Disordered" evidence="1">
    <location>
        <begin position="238"/>
        <end position="274"/>
    </location>
</feature>
<sequence length="274" mass="30792">MRRQGQYADSVPGSMAAGQMQYMSAQRMQQASGMNQFRGRSESVPAVGEEHQYGSSKGDEQWQWDNDGLKGANALQSHAYREGNDPRSSYPGQRQDYKVALENQANKDQRGQAYEEKMEVQREENSYPQTFDGLEHKFLEDLRKLTKEQQDAEDAENARHRERLSEINTQYHEKLLSIRARQATQRDEFLQRESQVRQHQFQQASMNYYQNIPGASDPPGFGGGITETQRGYGGGHFDSYGGRAGGGGRGGGQAFENKGPYPGGRAYGLGGRLY</sequence>
<protein>
    <submittedName>
        <fullName evidence="2">Uncharacterized protein</fullName>
    </submittedName>
</protein>
<comment type="caution">
    <text evidence="2">The sequence shown here is derived from an EMBL/GenBank/DDBJ whole genome shotgun (WGS) entry which is preliminary data.</text>
</comment>
<accession>A0AAV9D7Y1</accession>